<dbReference type="Pfam" id="PF13181">
    <property type="entry name" value="TPR_8"/>
    <property type="match status" value="1"/>
</dbReference>
<dbReference type="RefSeq" id="WP_145345406.1">
    <property type="nucleotide sequence ID" value="NZ_CP036261.1"/>
</dbReference>
<gene>
    <name evidence="1" type="ORF">EC9_24730</name>
</gene>
<evidence type="ECO:0000313" key="2">
    <source>
        <dbReference type="Proteomes" id="UP000319557"/>
    </source>
</evidence>
<dbReference type="InterPro" id="IPR011990">
    <property type="entry name" value="TPR-like_helical_dom_sf"/>
</dbReference>
<sequence length="267" mass="29791">MSADASGSPNLDTSVQRRQTLELSIRDAPADVEPYLELAQIHRALDKPIEAQKVLEKAVRVSGDHPEVLWQLEEAELARSLQRLKEFKELHNKHPTPDVTSDLERAQNEWAIRRAEVCRKRLQRDPSQTNLCIVMAEAMYEMGQFAEAIAALEPALNDPQECSKAHLVRGMCLQAINQPLEALASFRGAALRRAIQPTPNIKLAALRHAADLASRLGLRATCKRYLRGILQLNPNDHVATQTLARLEAKGASDIHDLETTENVPSNR</sequence>
<proteinExistence type="predicted"/>
<dbReference type="OrthoDB" id="286371at2"/>
<dbReference type="Gene3D" id="1.25.40.10">
    <property type="entry name" value="Tetratricopeptide repeat domain"/>
    <property type="match status" value="2"/>
</dbReference>
<evidence type="ECO:0000313" key="1">
    <source>
        <dbReference type="EMBL" id="QDS88283.1"/>
    </source>
</evidence>
<name>A0A517M075_9BACT</name>
<keyword evidence="2" id="KW-1185">Reference proteome</keyword>
<dbReference type="Proteomes" id="UP000319557">
    <property type="component" value="Chromosome"/>
</dbReference>
<accession>A0A517M075</accession>
<dbReference type="InterPro" id="IPR019734">
    <property type="entry name" value="TPR_rpt"/>
</dbReference>
<dbReference type="AlphaFoldDB" id="A0A517M075"/>
<protein>
    <submittedName>
        <fullName evidence="1">Tetratricopeptide repeat protein</fullName>
    </submittedName>
</protein>
<dbReference type="EMBL" id="CP036261">
    <property type="protein sequence ID" value="QDS88283.1"/>
    <property type="molecule type" value="Genomic_DNA"/>
</dbReference>
<dbReference type="SUPFAM" id="SSF48452">
    <property type="entry name" value="TPR-like"/>
    <property type="match status" value="2"/>
</dbReference>
<organism evidence="1 2">
    <name type="scientific">Rosistilla ulvae</name>
    <dbReference type="NCBI Taxonomy" id="1930277"/>
    <lineage>
        <taxon>Bacteria</taxon>
        <taxon>Pseudomonadati</taxon>
        <taxon>Planctomycetota</taxon>
        <taxon>Planctomycetia</taxon>
        <taxon>Pirellulales</taxon>
        <taxon>Pirellulaceae</taxon>
        <taxon>Rosistilla</taxon>
    </lineage>
</organism>
<dbReference type="Pfam" id="PF14559">
    <property type="entry name" value="TPR_19"/>
    <property type="match status" value="1"/>
</dbReference>
<dbReference type="KEGG" id="ruv:EC9_24730"/>
<reference evidence="1 2" key="1">
    <citation type="submission" date="2019-02" db="EMBL/GenBank/DDBJ databases">
        <title>Deep-cultivation of Planctomycetes and their phenomic and genomic characterization uncovers novel biology.</title>
        <authorList>
            <person name="Wiegand S."/>
            <person name="Jogler M."/>
            <person name="Boedeker C."/>
            <person name="Pinto D."/>
            <person name="Vollmers J."/>
            <person name="Rivas-Marin E."/>
            <person name="Kohn T."/>
            <person name="Peeters S.H."/>
            <person name="Heuer A."/>
            <person name="Rast P."/>
            <person name="Oberbeckmann S."/>
            <person name="Bunk B."/>
            <person name="Jeske O."/>
            <person name="Meyerdierks A."/>
            <person name="Storesund J.E."/>
            <person name="Kallscheuer N."/>
            <person name="Luecker S."/>
            <person name="Lage O.M."/>
            <person name="Pohl T."/>
            <person name="Merkel B.J."/>
            <person name="Hornburger P."/>
            <person name="Mueller R.-W."/>
            <person name="Bruemmer F."/>
            <person name="Labrenz M."/>
            <person name="Spormann A.M."/>
            <person name="Op den Camp H."/>
            <person name="Overmann J."/>
            <person name="Amann R."/>
            <person name="Jetten M.S.M."/>
            <person name="Mascher T."/>
            <person name="Medema M.H."/>
            <person name="Devos D.P."/>
            <person name="Kaster A.-K."/>
            <person name="Ovreas L."/>
            <person name="Rohde M."/>
            <person name="Galperin M.Y."/>
            <person name="Jogler C."/>
        </authorList>
    </citation>
    <scope>NUCLEOTIDE SEQUENCE [LARGE SCALE GENOMIC DNA]</scope>
    <source>
        <strain evidence="1 2">EC9</strain>
    </source>
</reference>